<sequence>MNPPTQRIPLPTSQATESGTAPADAGQGAAAVASVIALPLREEEKEPARSRWSWSTSLTANEDAHRNARLRVRPALHVANWPGNSDAATRLASVLVGNAAAHAESMSDGKVPLRLVELPTGELAIEVDDGTPEFPNAEKALAEAKTGSGLWWVSHYRARLSWDVLRDDSDQVVGKTVQVILPMAWGESV</sequence>
<feature type="region of interest" description="Disordered" evidence="1">
    <location>
        <begin position="1"/>
        <end position="28"/>
    </location>
</feature>
<dbReference type="PANTHER" id="PTHR35526">
    <property type="entry name" value="ANTI-SIGMA-F FACTOR RSBW-RELATED"/>
    <property type="match status" value="1"/>
</dbReference>
<name>A0ABP6U2U0_9ACTN</name>
<reference evidence="3" key="1">
    <citation type="journal article" date="2019" name="Int. J. Syst. Evol. Microbiol.">
        <title>The Global Catalogue of Microorganisms (GCM) 10K type strain sequencing project: providing services to taxonomists for standard genome sequencing and annotation.</title>
        <authorList>
            <consortium name="The Broad Institute Genomics Platform"/>
            <consortium name="The Broad Institute Genome Sequencing Center for Infectious Disease"/>
            <person name="Wu L."/>
            <person name="Ma J."/>
        </authorList>
    </citation>
    <scope>NUCLEOTIDE SEQUENCE [LARGE SCALE GENOMIC DNA]</scope>
    <source>
        <strain evidence="3">JCM 4816</strain>
    </source>
</reference>
<protein>
    <recommendedName>
        <fullName evidence="4">ATP-binding protein</fullName>
    </recommendedName>
</protein>
<keyword evidence="3" id="KW-1185">Reference proteome</keyword>
<proteinExistence type="predicted"/>
<dbReference type="EMBL" id="BAAAXF010000057">
    <property type="protein sequence ID" value="GAA3500989.1"/>
    <property type="molecule type" value="Genomic_DNA"/>
</dbReference>
<dbReference type="PANTHER" id="PTHR35526:SF3">
    <property type="entry name" value="ANTI-SIGMA-F FACTOR RSBW"/>
    <property type="match status" value="1"/>
</dbReference>
<organism evidence="2 3">
    <name type="scientific">Streptomyces prasinosporus</name>
    <dbReference type="NCBI Taxonomy" id="68256"/>
    <lineage>
        <taxon>Bacteria</taxon>
        <taxon>Bacillati</taxon>
        <taxon>Actinomycetota</taxon>
        <taxon>Actinomycetes</taxon>
        <taxon>Kitasatosporales</taxon>
        <taxon>Streptomycetaceae</taxon>
        <taxon>Streptomyces</taxon>
        <taxon>Streptomyces albogriseolus group</taxon>
    </lineage>
</organism>
<dbReference type="Proteomes" id="UP001501455">
    <property type="component" value="Unassembled WGS sequence"/>
</dbReference>
<evidence type="ECO:0000313" key="3">
    <source>
        <dbReference type="Proteomes" id="UP001501455"/>
    </source>
</evidence>
<evidence type="ECO:0000313" key="2">
    <source>
        <dbReference type="EMBL" id="GAA3500989.1"/>
    </source>
</evidence>
<comment type="caution">
    <text evidence="2">The sequence shown here is derived from an EMBL/GenBank/DDBJ whole genome shotgun (WGS) entry which is preliminary data.</text>
</comment>
<dbReference type="InterPro" id="IPR050267">
    <property type="entry name" value="Anti-sigma-factor_SerPK"/>
</dbReference>
<gene>
    <name evidence="2" type="ORF">GCM10019016_080960</name>
</gene>
<evidence type="ECO:0008006" key="4">
    <source>
        <dbReference type="Google" id="ProtNLM"/>
    </source>
</evidence>
<accession>A0ABP6U2U0</accession>
<dbReference type="Gene3D" id="3.30.565.10">
    <property type="entry name" value="Histidine kinase-like ATPase, C-terminal domain"/>
    <property type="match status" value="1"/>
</dbReference>
<evidence type="ECO:0000256" key="1">
    <source>
        <dbReference type="SAM" id="MobiDB-lite"/>
    </source>
</evidence>
<dbReference type="InterPro" id="IPR036890">
    <property type="entry name" value="HATPase_C_sf"/>
</dbReference>